<evidence type="ECO:0000313" key="11">
    <source>
        <dbReference type="EMBL" id="KNA93692.1"/>
    </source>
</evidence>
<dbReference type="InterPro" id="IPR015883">
    <property type="entry name" value="Glyco_hydro_20_cat"/>
</dbReference>
<evidence type="ECO:0000256" key="5">
    <source>
        <dbReference type="ARBA" id="ARBA00023180"/>
    </source>
</evidence>
<evidence type="ECO:0000259" key="9">
    <source>
        <dbReference type="Pfam" id="PF00728"/>
    </source>
</evidence>
<dbReference type="Pfam" id="PF14845">
    <property type="entry name" value="Glycohydro_20b2"/>
    <property type="match status" value="1"/>
</dbReference>
<evidence type="ECO:0000256" key="7">
    <source>
        <dbReference type="PIRSR" id="PIRSR001093-1"/>
    </source>
</evidence>
<reference evidence="11" key="2">
    <citation type="journal article" date="2010" name="Nature">
        <title>Comparative genomics reveals mobile pathogenicity chromosomes in Fusarium.</title>
        <authorList>
            <person name="Ma L.J."/>
            <person name="van der Does H.C."/>
            <person name="Borkovich K.A."/>
            <person name="Coleman J.J."/>
            <person name="Daboussi M.J."/>
            <person name="Di Pietro A."/>
            <person name="Dufresne M."/>
            <person name="Freitag M."/>
            <person name="Grabherr M."/>
            <person name="Henrissat B."/>
            <person name="Houterman P.M."/>
            <person name="Kang S."/>
            <person name="Shim W.B."/>
            <person name="Woloshuk C."/>
            <person name="Xie X."/>
            <person name="Xu J.R."/>
            <person name="Antoniw J."/>
            <person name="Baker S.E."/>
            <person name="Bluhm B.H."/>
            <person name="Breakspear A."/>
            <person name="Brown D.W."/>
            <person name="Butchko R.A."/>
            <person name="Chapman S."/>
            <person name="Coulson R."/>
            <person name="Coutinho P.M."/>
            <person name="Danchin E.G."/>
            <person name="Diener A."/>
            <person name="Gale L.R."/>
            <person name="Gardiner D.M."/>
            <person name="Goff S."/>
            <person name="Hammond-Kosack K.E."/>
            <person name="Hilburn K."/>
            <person name="Hua-Van A."/>
            <person name="Jonkers W."/>
            <person name="Kazan K."/>
            <person name="Kodira C.D."/>
            <person name="Koehrsen M."/>
            <person name="Kumar L."/>
            <person name="Lee Y.H."/>
            <person name="Li L."/>
            <person name="Manners J.M."/>
            <person name="Miranda-Saavedra D."/>
            <person name="Mukherjee M."/>
            <person name="Park G."/>
            <person name="Park J."/>
            <person name="Park S.Y."/>
            <person name="Proctor R.H."/>
            <person name="Regev A."/>
            <person name="Ruiz-Roldan M.C."/>
            <person name="Sain D."/>
            <person name="Sakthikumar S."/>
            <person name="Sykes S."/>
            <person name="Schwartz D.C."/>
            <person name="Turgeon B.G."/>
            <person name="Wapinski I."/>
            <person name="Yoder O."/>
            <person name="Young S."/>
            <person name="Zeng Q."/>
            <person name="Zhou S."/>
            <person name="Galagan J."/>
            <person name="Cuomo C.A."/>
            <person name="Kistler H.C."/>
            <person name="Rep M."/>
        </authorList>
    </citation>
    <scope>NUCLEOTIDE SEQUENCE [LARGE SCALE GENOMIC DNA]</scope>
    <source>
        <strain evidence="11">4287</strain>
    </source>
</reference>
<dbReference type="PRINTS" id="PR00738">
    <property type="entry name" value="GLHYDRLASE20"/>
</dbReference>
<feature type="domain" description="Glycoside hydrolase family 20 catalytic" evidence="9">
    <location>
        <begin position="191"/>
        <end position="441"/>
    </location>
</feature>
<dbReference type="GO" id="GO:0016231">
    <property type="term" value="F:beta-N-acetylglucosaminidase activity"/>
    <property type="evidence" value="ECO:0007669"/>
    <property type="project" value="TreeGrafter"/>
</dbReference>
<comment type="catalytic activity">
    <reaction evidence="1">
        <text>Hydrolysis of terminal non-reducing N-acetyl-D-hexosamine residues in N-acetyl-beta-D-hexosaminides.</text>
        <dbReference type="EC" id="3.2.1.52"/>
    </reaction>
</comment>
<evidence type="ECO:0000256" key="4">
    <source>
        <dbReference type="ARBA" id="ARBA00022801"/>
    </source>
</evidence>
<comment type="similarity">
    <text evidence="2">Belongs to the glycosyl hydrolase 20 family.</text>
</comment>
<keyword evidence="8" id="KW-0732">Signal</keyword>
<dbReference type="Gene3D" id="3.30.379.10">
    <property type="entry name" value="Chitobiase/beta-hexosaminidase domain 2-like"/>
    <property type="match status" value="1"/>
</dbReference>
<dbReference type="GeneID" id="28942425"/>
<proteinExistence type="inferred from homology"/>
<feature type="active site" description="Proton donor" evidence="7">
    <location>
        <position position="352"/>
    </location>
</feature>
<dbReference type="Pfam" id="PF00728">
    <property type="entry name" value="Glyco_hydro_20"/>
    <property type="match status" value="1"/>
</dbReference>
<dbReference type="EMBL" id="DS231696">
    <property type="protein sequence ID" value="KNA93692.1"/>
    <property type="molecule type" value="Genomic_DNA"/>
</dbReference>
<dbReference type="SUPFAM" id="SSF55545">
    <property type="entry name" value="beta-N-acetylhexosaminidase-like domain"/>
    <property type="match status" value="1"/>
</dbReference>
<dbReference type="InterPro" id="IPR029018">
    <property type="entry name" value="Hex-like_dom2"/>
</dbReference>
<feature type="chain" id="PRO_5005324216" description="beta-N-acetylhexosaminidase" evidence="8">
    <location>
        <begin position="22"/>
        <end position="451"/>
    </location>
</feature>
<name>A0A0J9U4A9_FUSO4</name>
<dbReference type="Gene3D" id="3.20.20.80">
    <property type="entry name" value="Glycosidases"/>
    <property type="match status" value="1"/>
</dbReference>
<dbReference type="AlphaFoldDB" id="A0A0J9U4A9"/>
<dbReference type="Proteomes" id="UP000009097">
    <property type="component" value="Unassembled WGS sequence"/>
</dbReference>
<dbReference type="GO" id="GO:0005975">
    <property type="term" value="P:carbohydrate metabolic process"/>
    <property type="evidence" value="ECO:0007669"/>
    <property type="project" value="InterPro"/>
</dbReference>
<dbReference type="GO" id="GO:0016020">
    <property type="term" value="C:membrane"/>
    <property type="evidence" value="ECO:0007669"/>
    <property type="project" value="TreeGrafter"/>
</dbReference>
<evidence type="ECO:0000256" key="6">
    <source>
        <dbReference type="ARBA" id="ARBA00023295"/>
    </source>
</evidence>
<dbReference type="InterPro" id="IPR029019">
    <property type="entry name" value="HEX_eukaryotic_N"/>
</dbReference>
<keyword evidence="5" id="KW-0325">Glycoprotein</keyword>
<sequence length="451" mass="51211">MWSKAKALLAIAAFALTPVDAIWPVPKKISTGDKVLFIDQSLDITYNGDFMPYTYKFQPDAGSKFNSKQIVQAGVSRALQAIFNDNFVPWKLRERNSDFEPDLQKKQWVKSLKIVQTEEDDKSTFKPLAGEVDESYSLTLSEKGEASIKAKSSTGILHGLETFLQLFFKHSSGTSWYTPHVPVTIQDAPEYPHRGILLDVARSFFEVEHIKRTIDAMSWSKLNRLHLHITDSQSWPLEIPALPKLAEKGAYRKGLTYSPEDLAGIYEYGVHRGVEVIMEIDMPGHIGVVELAYKDLIVAYNEKPYQWWCKEPPCGAFRMNSTDVYDFLDTLFEDLFPRISPYSAYFHAGGDELNHNDSMLDPGVRSNKTEVLAPLLQKFVDYTHGKIRDAGLTPFVWEEMITEWNMTLGKDVVIQSWLGNGAVKAMAEAGHKVIDSDYNFWVSNDSVFWKT</sequence>
<keyword evidence="6" id="KW-0326">Glycosidase</keyword>
<keyword evidence="4" id="KW-0378">Hydrolase</keyword>
<evidence type="ECO:0000256" key="1">
    <source>
        <dbReference type="ARBA" id="ARBA00001231"/>
    </source>
</evidence>
<dbReference type="PIRSF" id="PIRSF001093">
    <property type="entry name" value="B-hxosamndse_ab_euk"/>
    <property type="match status" value="1"/>
</dbReference>
<dbReference type="InterPro" id="IPR017853">
    <property type="entry name" value="GH"/>
</dbReference>
<evidence type="ECO:0000256" key="3">
    <source>
        <dbReference type="ARBA" id="ARBA00012663"/>
    </source>
</evidence>
<feature type="signal peptide" evidence="8">
    <location>
        <begin position="1"/>
        <end position="21"/>
    </location>
</feature>
<evidence type="ECO:0000259" key="10">
    <source>
        <dbReference type="Pfam" id="PF14845"/>
    </source>
</evidence>
<reference evidence="11" key="1">
    <citation type="submission" date="2007-04" db="EMBL/GenBank/DDBJ databases">
        <authorList>
            <consortium name="The Broad Institute Genome Sequencing Platform"/>
            <person name="Birren B."/>
            <person name="Lander E."/>
            <person name="Galagan J."/>
            <person name="Nusbaum C."/>
            <person name="Devon K."/>
            <person name="Ma L.-J."/>
            <person name="Jaffe D."/>
            <person name="Butler J."/>
            <person name="Alvarez P."/>
            <person name="Gnerre S."/>
            <person name="Grabherr M."/>
            <person name="Kleber M."/>
            <person name="Mauceli E."/>
            <person name="Brockman W."/>
            <person name="MacCallum I.A."/>
            <person name="Young S."/>
            <person name="LaButti K."/>
            <person name="DeCaprio D."/>
            <person name="Crawford M."/>
            <person name="Koehrsen M."/>
            <person name="Engels R."/>
            <person name="Montgomery P."/>
            <person name="Pearson M."/>
            <person name="Howarth C."/>
            <person name="Larson L."/>
            <person name="White J."/>
            <person name="O'Leary S."/>
            <person name="Kodira C."/>
            <person name="Zeng Q."/>
            <person name="Yandava C."/>
            <person name="Alvarado L."/>
            <person name="Kistler C."/>
            <person name="Shim W.-B."/>
            <person name="Kang S."/>
            <person name="Woloshuk C."/>
        </authorList>
    </citation>
    <scope>NUCLEOTIDE SEQUENCE</scope>
    <source>
        <strain evidence="11">4287</strain>
    </source>
</reference>
<dbReference type="SUPFAM" id="SSF51445">
    <property type="entry name" value="(Trans)glycosidases"/>
    <property type="match status" value="1"/>
</dbReference>
<dbReference type="GO" id="GO:0030203">
    <property type="term" value="P:glycosaminoglycan metabolic process"/>
    <property type="evidence" value="ECO:0007669"/>
    <property type="project" value="TreeGrafter"/>
</dbReference>
<evidence type="ECO:0000313" key="12">
    <source>
        <dbReference type="Proteomes" id="UP000009097"/>
    </source>
</evidence>
<dbReference type="PANTHER" id="PTHR22600:SF58">
    <property type="entry name" value="BETA-HEXOSAMINIDASE"/>
    <property type="match status" value="1"/>
</dbReference>
<dbReference type="InterPro" id="IPR025705">
    <property type="entry name" value="Beta_hexosaminidase_sua/sub"/>
</dbReference>
<evidence type="ECO:0000256" key="2">
    <source>
        <dbReference type="ARBA" id="ARBA00006285"/>
    </source>
</evidence>
<organism evidence="11 12">
    <name type="scientific">Fusarium oxysporum f. sp. lycopersici (strain 4287 / CBS 123668 / FGSC 9935 / NRRL 34936)</name>
    <name type="common">Fusarium vascular wilt of tomato</name>
    <dbReference type="NCBI Taxonomy" id="426428"/>
    <lineage>
        <taxon>Eukaryota</taxon>
        <taxon>Fungi</taxon>
        <taxon>Dikarya</taxon>
        <taxon>Ascomycota</taxon>
        <taxon>Pezizomycotina</taxon>
        <taxon>Sordariomycetes</taxon>
        <taxon>Hypocreomycetidae</taxon>
        <taxon>Hypocreales</taxon>
        <taxon>Nectriaceae</taxon>
        <taxon>Fusarium</taxon>
        <taxon>Fusarium oxysporum species complex</taxon>
    </lineage>
</organism>
<dbReference type="VEuPathDB" id="FungiDB:FOXG_00102"/>
<accession>A0A0J9U4A9</accession>
<dbReference type="PANTHER" id="PTHR22600">
    <property type="entry name" value="BETA-HEXOSAMINIDASE"/>
    <property type="match status" value="1"/>
</dbReference>
<gene>
    <name evidence="11" type="ORF">FOXG_00102</name>
</gene>
<dbReference type="RefSeq" id="XP_018231738.1">
    <property type="nucleotide sequence ID" value="XM_018376207.1"/>
</dbReference>
<dbReference type="EC" id="3.2.1.52" evidence="3"/>
<feature type="domain" description="Beta-hexosaminidase eukaryotic type N-terminal" evidence="10">
    <location>
        <begin position="22"/>
        <end position="166"/>
    </location>
</feature>
<protein>
    <recommendedName>
        <fullName evidence="3">beta-N-acetylhexosaminidase</fullName>
        <ecNumber evidence="3">3.2.1.52</ecNumber>
    </recommendedName>
</protein>
<evidence type="ECO:0000256" key="8">
    <source>
        <dbReference type="SAM" id="SignalP"/>
    </source>
</evidence>